<dbReference type="InterPro" id="IPR008477">
    <property type="entry name" value="TNFAIP8-like"/>
</dbReference>
<dbReference type="AlphaFoldDB" id="A0A914WE17"/>
<protein>
    <submittedName>
        <fullName evidence="2">Tumor necrosis factor alpha-induced protein 8-like protein</fullName>
    </submittedName>
</protein>
<organism evidence="1 2">
    <name type="scientific">Plectus sambesii</name>
    <dbReference type="NCBI Taxonomy" id="2011161"/>
    <lineage>
        <taxon>Eukaryota</taxon>
        <taxon>Metazoa</taxon>
        <taxon>Ecdysozoa</taxon>
        <taxon>Nematoda</taxon>
        <taxon>Chromadorea</taxon>
        <taxon>Plectida</taxon>
        <taxon>Plectina</taxon>
        <taxon>Plectoidea</taxon>
        <taxon>Plectidae</taxon>
        <taxon>Plectus</taxon>
    </lineage>
</organism>
<dbReference type="PANTHER" id="PTHR12757">
    <property type="entry name" value="TUMOR NECROSIS FACTOR INDUCED PROTEIN"/>
    <property type="match status" value="1"/>
</dbReference>
<evidence type="ECO:0000313" key="1">
    <source>
        <dbReference type="Proteomes" id="UP000887566"/>
    </source>
</evidence>
<name>A0A914WE17_9BILA</name>
<accession>A0A914WE17</accession>
<dbReference type="WBParaSite" id="PSAMB.scaffold3651size17433.g22124.t1">
    <property type="protein sequence ID" value="PSAMB.scaffold3651size17433.g22124.t1"/>
    <property type="gene ID" value="PSAMB.scaffold3651size17433.g22124"/>
</dbReference>
<dbReference type="PANTHER" id="PTHR12757:SF1">
    <property type="entry name" value="PROTEIN SALIVARY GLANDS MARRED"/>
    <property type="match status" value="1"/>
</dbReference>
<proteinExistence type="predicted"/>
<keyword evidence="1" id="KW-1185">Reference proteome</keyword>
<dbReference type="GO" id="GO:0005737">
    <property type="term" value="C:cytoplasm"/>
    <property type="evidence" value="ECO:0007669"/>
    <property type="project" value="TreeGrafter"/>
</dbReference>
<dbReference type="Gene3D" id="1.20.1440.160">
    <property type="entry name" value="Tumor necrosis factor alpha-induced protein 8-like"/>
    <property type="match status" value="1"/>
</dbReference>
<dbReference type="GO" id="GO:0042981">
    <property type="term" value="P:regulation of apoptotic process"/>
    <property type="evidence" value="ECO:0007669"/>
    <property type="project" value="InterPro"/>
</dbReference>
<dbReference type="FunFam" id="1.20.1440.160:FF:000001">
    <property type="entry name" value="Tumor necrosis factor alpha-induced protein 8-like 1"/>
    <property type="match status" value="1"/>
</dbReference>
<reference evidence="2" key="1">
    <citation type="submission" date="2022-11" db="UniProtKB">
        <authorList>
            <consortium name="WormBaseParasite"/>
        </authorList>
    </citation>
    <scope>IDENTIFICATION</scope>
</reference>
<dbReference type="InterPro" id="IPR038355">
    <property type="entry name" value="TNFAIP8_sf"/>
</dbReference>
<dbReference type="Proteomes" id="UP000887566">
    <property type="component" value="Unplaced"/>
</dbReference>
<dbReference type="Pfam" id="PF05527">
    <property type="entry name" value="TNFAIP8"/>
    <property type="match status" value="1"/>
</dbReference>
<evidence type="ECO:0000313" key="2">
    <source>
        <dbReference type="WBParaSite" id="PSAMB.scaffold3651size17433.g22124.t1"/>
    </source>
</evidence>
<sequence>MDATLVTRSYVSYTRILLLNFTQMTPFFAKVHDGGAHFSAKHLSMRAQKKILGKMSSRSIAKHFISDTAARLLDNLYRILKDFYTKKEAEKVVKNVIKMAIKMGVLAKNEQFNEDQRRALSDFQRKYRQLCLTIVSFAQVHYSYDRAFLRKLLAETQSALIPVVRAHLSGKSADRVEFVFEYLGREEFCDSVFKVGGLYEELLGRVVADLDRLMDEERRG</sequence>